<dbReference type="Proteomes" id="UP000478463">
    <property type="component" value="Chromosome"/>
</dbReference>
<dbReference type="EMBL" id="CP063310">
    <property type="protein sequence ID" value="QOS69559.1"/>
    <property type="molecule type" value="Genomic_DNA"/>
</dbReference>
<sequence length="364" mass="38963">MTAPEQPVPERDDQNAQGGFDGQQYPPATPTGGAPMPPPPPGGQPYAPQQPSYGAPQPPYGQAPQQPYGQQPYGAAPQPPYGYPVQPPYPAPPAQPKKKAWPWVLAGCLLVFLLGIGGCVGCVSCAMMIDSNYNGSFDPYYDDEYDGPYDPFSDDYGYNYPYGDSADSYDGSGYLTYEAIKEAAGDLPNEIVDGNCSSGVYRVGAGQDIEPGRYFFEGSMDEEGYFSIFDSAGSSGGYDIESAISYFGNYFADLEEGDLVVFMGAGDDRMYLADKADFKPEAPYDSGLYRVGTDIPAGTYTVTAQDEAAAVADQDSAAFVMKSIDFDDDPIIDTKYVLKGGSQTVTVKDGEWLELFAATATPAE</sequence>
<evidence type="ECO:0000313" key="3">
    <source>
        <dbReference type="EMBL" id="QOS69559.1"/>
    </source>
</evidence>
<dbReference type="KEGG" id="egd:GS424_006885"/>
<keyword evidence="2" id="KW-1133">Transmembrane helix</keyword>
<feature type="region of interest" description="Disordered" evidence="1">
    <location>
        <begin position="1"/>
        <end position="92"/>
    </location>
</feature>
<protein>
    <submittedName>
        <fullName evidence="3">Uncharacterized protein</fullName>
    </submittedName>
</protein>
<evidence type="ECO:0000256" key="1">
    <source>
        <dbReference type="SAM" id="MobiDB-lite"/>
    </source>
</evidence>
<feature type="compositionally biased region" description="Pro residues" evidence="1">
    <location>
        <begin position="77"/>
        <end position="92"/>
    </location>
</feature>
<organism evidence="3 4">
    <name type="scientific">Eggerthella guodeyinii</name>
    <dbReference type="NCBI Taxonomy" id="2690837"/>
    <lineage>
        <taxon>Bacteria</taxon>
        <taxon>Bacillati</taxon>
        <taxon>Actinomycetota</taxon>
        <taxon>Coriobacteriia</taxon>
        <taxon>Eggerthellales</taxon>
        <taxon>Eggerthellaceae</taxon>
        <taxon>Eggerthella</taxon>
    </lineage>
</organism>
<dbReference type="SUPFAM" id="SSF81995">
    <property type="entry name" value="beta-sandwich domain of Sec23/24"/>
    <property type="match status" value="1"/>
</dbReference>
<feature type="compositionally biased region" description="Low complexity" evidence="1">
    <location>
        <begin position="44"/>
        <end position="55"/>
    </location>
</feature>
<evidence type="ECO:0000313" key="4">
    <source>
        <dbReference type="Proteomes" id="UP000478463"/>
    </source>
</evidence>
<dbReference type="AlphaFoldDB" id="A0A6L7IR69"/>
<accession>A0A6L7IR69</accession>
<name>A0A6L7IR69_9ACTN</name>
<feature type="compositionally biased region" description="Low complexity" evidence="1">
    <location>
        <begin position="24"/>
        <end position="34"/>
    </location>
</feature>
<dbReference type="RefSeq" id="WP_160941826.1">
    <property type="nucleotide sequence ID" value="NZ_CP063310.1"/>
</dbReference>
<gene>
    <name evidence="3" type="ORF">GS424_006885</name>
</gene>
<proteinExistence type="predicted"/>
<reference evidence="3 4" key="1">
    <citation type="submission" date="2020-10" db="EMBL/GenBank/DDBJ databases">
        <title>Eggerthella sp. nov., isolated from human feces.</title>
        <authorList>
            <person name="Yajun G."/>
        </authorList>
    </citation>
    <scope>NUCLEOTIDE SEQUENCE [LARGE SCALE GENOMIC DNA]</scope>
    <source>
        <strain evidence="3 4">HF-1101</strain>
    </source>
</reference>
<evidence type="ECO:0000256" key="2">
    <source>
        <dbReference type="SAM" id="Phobius"/>
    </source>
</evidence>
<feature type="compositionally biased region" description="Low complexity" evidence="1">
    <location>
        <begin position="62"/>
        <end position="76"/>
    </location>
</feature>
<feature type="transmembrane region" description="Helical" evidence="2">
    <location>
        <begin position="103"/>
        <end position="129"/>
    </location>
</feature>
<keyword evidence="2" id="KW-0812">Transmembrane</keyword>
<keyword evidence="2" id="KW-0472">Membrane</keyword>